<dbReference type="Gene3D" id="3.40.50.720">
    <property type="entry name" value="NAD(P)-binding Rossmann-like Domain"/>
    <property type="match status" value="1"/>
</dbReference>
<dbReference type="RefSeq" id="WP_110376419.1">
    <property type="nucleotide sequence ID" value="NZ_JAHBRY010000001.1"/>
</dbReference>
<dbReference type="Pfam" id="PF03446">
    <property type="entry name" value="NAD_binding_2"/>
    <property type="match status" value="1"/>
</dbReference>
<keyword evidence="2" id="KW-0520">NAD</keyword>
<organism evidence="6 7">
    <name type="scientific">Chelatococcus asaccharovorans</name>
    <dbReference type="NCBI Taxonomy" id="28210"/>
    <lineage>
        <taxon>Bacteria</taxon>
        <taxon>Pseudomonadati</taxon>
        <taxon>Pseudomonadota</taxon>
        <taxon>Alphaproteobacteria</taxon>
        <taxon>Hyphomicrobiales</taxon>
        <taxon>Chelatococcaceae</taxon>
        <taxon>Chelatococcus</taxon>
    </lineage>
</organism>
<dbReference type="Proteomes" id="UP000248021">
    <property type="component" value="Unassembled WGS sequence"/>
</dbReference>
<dbReference type="GO" id="GO:0050661">
    <property type="term" value="F:NADP binding"/>
    <property type="evidence" value="ECO:0007669"/>
    <property type="project" value="InterPro"/>
</dbReference>
<dbReference type="InterPro" id="IPR006115">
    <property type="entry name" value="6PGDH_NADP-bd"/>
</dbReference>
<sequence>MSDMKKPAIGWIGIGKMGYPMIRRLIDAGYSIQATDNDPAGLDRARSAGASAAVSLQDVAARSDIVISMIPNDQALRAIVSGPRGLAGQLAGKIFVDMSTVSPTVSAEIATAIGSGAAYIRAPVSGSTETAEAGKLTVLASGPLGAFETCHDVFNVLAARQYYLGDGEQARYLKLVLNSLVAGSAALVAEALELGRAGGIEIGTLMDVLCDSVVASPLILYKRHAIETNSYAPAFTVNQMVKDTTLIAAAAAAKSVVMPMNDFVNSKFKAAASAGLGEEDFFVLARSP</sequence>
<dbReference type="Gene3D" id="1.10.1040.10">
    <property type="entry name" value="N-(1-d-carboxylethyl)-l-norvaline Dehydrogenase, domain 2"/>
    <property type="match status" value="1"/>
</dbReference>
<dbReference type="InterPro" id="IPR029154">
    <property type="entry name" value="HIBADH-like_NADP-bd"/>
</dbReference>
<gene>
    <name evidence="6" type="ORF">C7450_10922</name>
</gene>
<feature type="domain" description="3-hydroxyisobutyrate dehydrogenase-like NAD-binding" evidence="5">
    <location>
        <begin position="171"/>
        <end position="284"/>
    </location>
</feature>
<comment type="caution">
    <text evidence="6">The sequence shown here is derived from an EMBL/GenBank/DDBJ whole genome shotgun (WGS) entry which is preliminary data.</text>
</comment>
<dbReference type="GO" id="GO:0051287">
    <property type="term" value="F:NAD binding"/>
    <property type="evidence" value="ECO:0007669"/>
    <property type="project" value="InterPro"/>
</dbReference>
<dbReference type="AlphaFoldDB" id="A0A2V3TZW7"/>
<dbReference type="EMBL" id="QJJK01000009">
    <property type="protein sequence ID" value="PXW55615.1"/>
    <property type="molecule type" value="Genomic_DNA"/>
</dbReference>
<evidence type="ECO:0000313" key="7">
    <source>
        <dbReference type="Proteomes" id="UP000248021"/>
    </source>
</evidence>
<dbReference type="InterPro" id="IPR013328">
    <property type="entry name" value="6PGD_dom2"/>
</dbReference>
<evidence type="ECO:0000259" key="4">
    <source>
        <dbReference type="Pfam" id="PF03446"/>
    </source>
</evidence>
<dbReference type="Pfam" id="PF14833">
    <property type="entry name" value="NAD_binding_11"/>
    <property type="match status" value="1"/>
</dbReference>
<dbReference type="OrthoDB" id="9812907at2"/>
<feature type="domain" description="6-phosphogluconate dehydrogenase NADP-binding" evidence="4">
    <location>
        <begin position="9"/>
        <end position="165"/>
    </location>
</feature>
<dbReference type="InterPro" id="IPR015815">
    <property type="entry name" value="HIBADH-related"/>
</dbReference>
<dbReference type="PIRSF" id="PIRSF000103">
    <property type="entry name" value="HIBADH"/>
    <property type="match status" value="1"/>
</dbReference>
<evidence type="ECO:0000256" key="1">
    <source>
        <dbReference type="ARBA" id="ARBA00023002"/>
    </source>
</evidence>
<dbReference type="InterPro" id="IPR008927">
    <property type="entry name" value="6-PGluconate_DH-like_C_sf"/>
</dbReference>
<name>A0A2V3TZW7_9HYPH</name>
<dbReference type="SUPFAM" id="SSF48179">
    <property type="entry name" value="6-phosphogluconate dehydrogenase C-terminal domain-like"/>
    <property type="match status" value="1"/>
</dbReference>
<reference evidence="6 7" key="1">
    <citation type="submission" date="2018-05" db="EMBL/GenBank/DDBJ databases">
        <title>Genomic Encyclopedia of Type Strains, Phase IV (KMG-IV): sequencing the most valuable type-strain genomes for metagenomic binning, comparative biology and taxonomic classification.</title>
        <authorList>
            <person name="Goeker M."/>
        </authorList>
    </citation>
    <scope>NUCLEOTIDE SEQUENCE [LARGE SCALE GENOMIC DNA]</scope>
    <source>
        <strain evidence="6 7">DSM 6462</strain>
    </source>
</reference>
<feature type="active site" evidence="3">
    <location>
        <position position="174"/>
    </location>
</feature>
<dbReference type="PANTHER" id="PTHR43580">
    <property type="entry name" value="OXIDOREDUCTASE GLYR1-RELATED"/>
    <property type="match status" value="1"/>
</dbReference>
<dbReference type="SUPFAM" id="SSF51735">
    <property type="entry name" value="NAD(P)-binding Rossmann-fold domains"/>
    <property type="match status" value="1"/>
</dbReference>
<keyword evidence="1" id="KW-0560">Oxidoreductase</keyword>
<accession>A0A2V3TZW7</accession>
<dbReference type="InterPro" id="IPR036291">
    <property type="entry name" value="NAD(P)-bd_dom_sf"/>
</dbReference>
<evidence type="ECO:0000256" key="3">
    <source>
        <dbReference type="PIRSR" id="PIRSR000103-1"/>
    </source>
</evidence>
<evidence type="ECO:0000313" key="6">
    <source>
        <dbReference type="EMBL" id="PXW55615.1"/>
    </source>
</evidence>
<evidence type="ECO:0000259" key="5">
    <source>
        <dbReference type="Pfam" id="PF14833"/>
    </source>
</evidence>
<evidence type="ECO:0000256" key="2">
    <source>
        <dbReference type="ARBA" id="ARBA00023027"/>
    </source>
</evidence>
<keyword evidence="7" id="KW-1185">Reference proteome</keyword>
<dbReference type="GO" id="GO:0016491">
    <property type="term" value="F:oxidoreductase activity"/>
    <property type="evidence" value="ECO:0007669"/>
    <property type="project" value="UniProtKB-KW"/>
</dbReference>
<proteinExistence type="predicted"/>
<protein>
    <submittedName>
        <fullName evidence="6">3-hydroxyisobutyrate dehydrogenase</fullName>
    </submittedName>
</protein>
<dbReference type="PANTHER" id="PTHR43580:SF2">
    <property type="entry name" value="CYTOKINE-LIKE NUCLEAR FACTOR N-PAC"/>
    <property type="match status" value="1"/>
</dbReference>
<dbReference type="InterPro" id="IPR051265">
    <property type="entry name" value="HIBADH-related_NP60_sf"/>
</dbReference>